<name>A0A6V8K4Z6_9ACTN</name>
<reference evidence="1 2" key="2">
    <citation type="submission" date="2020-03" db="EMBL/GenBank/DDBJ databases">
        <authorList>
            <person name="Ichikawa N."/>
            <person name="Kimura A."/>
            <person name="Kitahashi Y."/>
            <person name="Uohara A."/>
        </authorList>
    </citation>
    <scope>NUCLEOTIDE SEQUENCE [LARGE SCALE GENOMIC DNA]</scope>
    <source>
        <strain evidence="1 2">NBRC 108639</strain>
    </source>
</reference>
<proteinExistence type="predicted"/>
<reference evidence="1 2" key="1">
    <citation type="submission" date="2020-03" db="EMBL/GenBank/DDBJ databases">
        <title>Whole genome shotgun sequence of Phytohabitans houttuyneae NBRC 108639.</title>
        <authorList>
            <person name="Komaki H."/>
            <person name="Tamura T."/>
        </authorList>
    </citation>
    <scope>NUCLEOTIDE SEQUENCE [LARGE SCALE GENOMIC DNA]</scope>
    <source>
        <strain evidence="1 2">NBRC 108639</strain>
    </source>
</reference>
<dbReference type="Proteomes" id="UP000482800">
    <property type="component" value="Unassembled WGS sequence"/>
</dbReference>
<evidence type="ECO:0000313" key="1">
    <source>
        <dbReference type="EMBL" id="GFJ75845.1"/>
    </source>
</evidence>
<dbReference type="EMBL" id="BLPF01000001">
    <property type="protein sequence ID" value="GFJ75845.1"/>
    <property type="molecule type" value="Genomic_DNA"/>
</dbReference>
<evidence type="ECO:0000313" key="2">
    <source>
        <dbReference type="Proteomes" id="UP000482800"/>
    </source>
</evidence>
<accession>A0A6V8K4Z6</accession>
<dbReference type="AlphaFoldDB" id="A0A6V8K4Z6"/>
<comment type="caution">
    <text evidence="1">The sequence shown here is derived from an EMBL/GenBank/DDBJ whole genome shotgun (WGS) entry which is preliminary data.</text>
</comment>
<sequence length="89" mass="8883">MGGLGAAVRLSMEQALGLSLATAQGEAAGATVRTTADIAAAHISFGLNFPEGLHPDRERSLALAGDLAVDAQGESRAGGDRAPRVGDKA</sequence>
<keyword evidence="2" id="KW-1185">Reference proteome</keyword>
<gene>
    <name evidence="1" type="ORF">Phou_000250</name>
</gene>
<organism evidence="1 2">
    <name type="scientific">Phytohabitans houttuyneae</name>
    <dbReference type="NCBI Taxonomy" id="1076126"/>
    <lineage>
        <taxon>Bacteria</taxon>
        <taxon>Bacillati</taxon>
        <taxon>Actinomycetota</taxon>
        <taxon>Actinomycetes</taxon>
        <taxon>Micromonosporales</taxon>
        <taxon>Micromonosporaceae</taxon>
    </lineage>
</organism>
<protein>
    <submittedName>
        <fullName evidence="1">Uncharacterized protein</fullName>
    </submittedName>
</protein>